<evidence type="ECO:0000313" key="9">
    <source>
        <dbReference type="Ensembl" id="ENSEBUP00000010214.1"/>
    </source>
</evidence>
<feature type="region of interest" description="Disordered" evidence="6">
    <location>
        <begin position="446"/>
        <end position="465"/>
    </location>
</feature>
<reference evidence="9" key="2">
    <citation type="submission" date="2025-09" db="UniProtKB">
        <authorList>
            <consortium name="Ensembl"/>
        </authorList>
    </citation>
    <scope>IDENTIFICATION</scope>
</reference>
<dbReference type="GO" id="GO:0008285">
    <property type="term" value="P:negative regulation of cell population proliferation"/>
    <property type="evidence" value="ECO:0007669"/>
    <property type="project" value="TreeGrafter"/>
</dbReference>
<feature type="compositionally biased region" description="Basic and acidic residues" evidence="6">
    <location>
        <begin position="348"/>
        <end position="360"/>
    </location>
</feature>
<evidence type="ECO:0000256" key="5">
    <source>
        <dbReference type="ARBA" id="ARBA00037847"/>
    </source>
</evidence>
<feature type="domain" description="Major intrinsically disordered Notch2-binding receptor 1-like C-terminal" evidence="8">
    <location>
        <begin position="549"/>
        <end position="677"/>
    </location>
</feature>
<dbReference type="PANTHER" id="PTHR31530:SF2">
    <property type="entry name" value="MAJOR INTRINSICALLY DISORDERED NOTCH2-BINDING RECEPTOR 1"/>
    <property type="match status" value="1"/>
</dbReference>
<accession>A0A8C4Q5A1</accession>
<reference evidence="9" key="1">
    <citation type="submission" date="2025-08" db="UniProtKB">
        <authorList>
            <consortium name="Ensembl"/>
        </authorList>
    </citation>
    <scope>IDENTIFICATION</scope>
</reference>
<keyword evidence="3 7" id="KW-1133">Transmembrane helix</keyword>
<evidence type="ECO:0000256" key="7">
    <source>
        <dbReference type="SAM" id="Phobius"/>
    </source>
</evidence>
<evidence type="ECO:0000256" key="1">
    <source>
        <dbReference type="ARBA" id="ARBA00006410"/>
    </source>
</evidence>
<feature type="region of interest" description="Disordered" evidence="6">
    <location>
        <begin position="331"/>
        <end position="372"/>
    </location>
</feature>
<feature type="region of interest" description="Disordered" evidence="6">
    <location>
        <begin position="481"/>
        <end position="533"/>
    </location>
</feature>
<evidence type="ECO:0000256" key="3">
    <source>
        <dbReference type="ARBA" id="ARBA00022989"/>
    </source>
</evidence>
<evidence type="ECO:0000256" key="2">
    <source>
        <dbReference type="ARBA" id="ARBA00022692"/>
    </source>
</evidence>
<dbReference type="GO" id="GO:0012505">
    <property type="term" value="C:endomembrane system"/>
    <property type="evidence" value="ECO:0007669"/>
    <property type="project" value="UniProtKB-SubCell"/>
</dbReference>
<keyword evidence="4 7" id="KW-0472">Membrane</keyword>
<keyword evidence="10" id="KW-1185">Reference proteome</keyword>
<feature type="transmembrane region" description="Helical" evidence="7">
    <location>
        <begin position="656"/>
        <end position="678"/>
    </location>
</feature>
<evidence type="ECO:0000256" key="6">
    <source>
        <dbReference type="SAM" id="MobiDB-lite"/>
    </source>
</evidence>
<dbReference type="GeneTree" id="ENSGT00530000063851"/>
<dbReference type="PANTHER" id="PTHR31530">
    <property type="entry name" value="MAJOR INTRINSICALLY DISORDERED NOTCH2-BINDING RECEPTOR 1 MINAR1 FAMILY MEMBER"/>
    <property type="match status" value="1"/>
</dbReference>
<dbReference type="GO" id="GO:0005886">
    <property type="term" value="C:plasma membrane"/>
    <property type="evidence" value="ECO:0007669"/>
    <property type="project" value="TreeGrafter"/>
</dbReference>
<comment type="similarity">
    <text evidence="1">Belongs to the MINAR family.</text>
</comment>
<evidence type="ECO:0000259" key="8">
    <source>
        <dbReference type="Pfam" id="PF06789"/>
    </source>
</evidence>
<name>A0A8C4Q5A1_EPTBU</name>
<protein>
    <recommendedName>
        <fullName evidence="8">Major intrinsically disordered Notch2-binding receptor 1-like C-terminal domain-containing protein</fullName>
    </recommendedName>
</protein>
<dbReference type="GO" id="GO:0032007">
    <property type="term" value="P:negative regulation of TOR signaling"/>
    <property type="evidence" value="ECO:0007669"/>
    <property type="project" value="TreeGrafter"/>
</dbReference>
<dbReference type="Pfam" id="PF06789">
    <property type="entry name" value="MINAR1_C"/>
    <property type="match status" value="1"/>
</dbReference>
<feature type="compositionally biased region" description="Polar residues" evidence="6">
    <location>
        <begin position="447"/>
        <end position="465"/>
    </location>
</feature>
<dbReference type="Ensembl" id="ENSEBUT00000010757.1">
    <property type="protein sequence ID" value="ENSEBUP00000010214.1"/>
    <property type="gene ID" value="ENSEBUG00000006560.1"/>
</dbReference>
<sequence>MDSRRDLMVSSKQGGVHPAMGVRAPHPPCCCAFPPTESSVMYPGDLNTLPKCGPRGPSICSPAAHVSRGELPQANVAPSSRTPAEVAIPHRWLTPQGAHPTVCSKSCGCPVQQKPANDRVSRGGISTVCLPWEEERYHSFPTGAISTLDSSTRRLAFPAVAGATRARSLREEPSERVQPLARVRKGGGAMIYGTCKSEPSRIGSDQAQALRKLDSDACSSGYVSGSGRSHGRDMGNTEPKAVQVGTPLGVNLRRAASAATSGAHMFGSLEDCHPIKASDSVHSIGVQTDIKSVDVDSQRSSMDEEALDGIRDDISDIFRFLDDVSVCGSATGPMPSRNDSSASLARPLHSDSDGTPDRVLRGRAPVAPSQDDELKANVNRLVLRIGEMERKLEDLSGVRAEISQVLAKLTHLDEKILHEVLQASSQSSQVPFLCIQCADVGYKNPGKSESGTEWGSSDASGGSVNESMRVRTLRRNAVSCPASHSLVERNGATEAEPPAQQRREWPDSTSGAREPSGRLGGRSCAGPGSSREYENRLRHGNMHLSPVQVRDEALLQKFYSGHISPAALNSRMKNNPLYHDAMPSSEEGQLWAQPSWTLEELSRKAKQRGKPVALDVTDSLNPNNLEYWMEEIYTPGYDTLLRRKEAEFRRAKLCKIATLVLVAVCTVVLVIVVPICTVRT</sequence>
<keyword evidence="2 7" id="KW-0812">Transmembrane</keyword>
<comment type="subcellular location">
    <subcellularLocation>
        <location evidence="5">Endomembrane system</location>
        <topology evidence="5">Single-pass membrane protein</topology>
    </subcellularLocation>
</comment>
<organism evidence="9 10">
    <name type="scientific">Eptatretus burgeri</name>
    <name type="common">Inshore hagfish</name>
    <dbReference type="NCBI Taxonomy" id="7764"/>
    <lineage>
        <taxon>Eukaryota</taxon>
        <taxon>Metazoa</taxon>
        <taxon>Chordata</taxon>
        <taxon>Craniata</taxon>
        <taxon>Vertebrata</taxon>
        <taxon>Cyclostomata</taxon>
        <taxon>Myxini</taxon>
        <taxon>Myxiniformes</taxon>
        <taxon>Myxinidae</taxon>
        <taxon>Eptatretinae</taxon>
        <taxon>Eptatretus</taxon>
    </lineage>
</organism>
<dbReference type="InterPro" id="IPR009626">
    <property type="entry name" value="MINAR1-like_C"/>
</dbReference>
<evidence type="ECO:0000256" key="4">
    <source>
        <dbReference type="ARBA" id="ARBA00023136"/>
    </source>
</evidence>
<dbReference type="Proteomes" id="UP000694388">
    <property type="component" value="Unplaced"/>
</dbReference>
<dbReference type="AlphaFoldDB" id="A0A8C4Q5A1"/>
<proteinExistence type="inferred from homology"/>
<dbReference type="InterPro" id="IPR039706">
    <property type="entry name" value="MINAR1-like"/>
</dbReference>
<evidence type="ECO:0000313" key="10">
    <source>
        <dbReference type="Proteomes" id="UP000694388"/>
    </source>
</evidence>